<dbReference type="EMBL" id="JAPQKP010000003">
    <property type="protein sequence ID" value="KAJ5199129.1"/>
    <property type="molecule type" value="Genomic_DNA"/>
</dbReference>
<gene>
    <name evidence="1" type="ORF">N7472_004333</name>
</gene>
<evidence type="ECO:0000313" key="2">
    <source>
        <dbReference type="Proteomes" id="UP001150879"/>
    </source>
</evidence>
<name>A0A9W9JMK2_9EURO</name>
<sequence length="75" mass="8551">MLSVGIFAEPTSDQRLFEVVEITANVDAGMDVEHRWEIWKGRGGKAHTIKTTNTEDLWTNHARDLQDIANLQRSE</sequence>
<keyword evidence="2" id="KW-1185">Reference proteome</keyword>
<protein>
    <submittedName>
        <fullName evidence="1">Uncharacterized protein</fullName>
    </submittedName>
</protein>
<organism evidence="1 2">
    <name type="scientific">Penicillium cf. griseofulvum</name>
    <dbReference type="NCBI Taxonomy" id="2972120"/>
    <lineage>
        <taxon>Eukaryota</taxon>
        <taxon>Fungi</taxon>
        <taxon>Dikarya</taxon>
        <taxon>Ascomycota</taxon>
        <taxon>Pezizomycotina</taxon>
        <taxon>Eurotiomycetes</taxon>
        <taxon>Eurotiomycetidae</taxon>
        <taxon>Eurotiales</taxon>
        <taxon>Aspergillaceae</taxon>
        <taxon>Penicillium</taxon>
    </lineage>
</organism>
<reference evidence="1" key="2">
    <citation type="journal article" date="2023" name="IMA Fungus">
        <title>Comparative genomic study of the Penicillium genus elucidates a diverse pangenome and 15 lateral gene transfer events.</title>
        <authorList>
            <person name="Petersen C."/>
            <person name="Sorensen T."/>
            <person name="Nielsen M.R."/>
            <person name="Sondergaard T.E."/>
            <person name="Sorensen J.L."/>
            <person name="Fitzpatrick D.A."/>
            <person name="Frisvad J.C."/>
            <person name="Nielsen K.L."/>
        </authorList>
    </citation>
    <scope>NUCLEOTIDE SEQUENCE</scope>
    <source>
        <strain evidence="1">IBT 16849</strain>
    </source>
</reference>
<comment type="caution">
    <text evidence="1">The sequence shown here is derived from an EMBL/GenBank/DDBJ whole genome shotgun (WGS) entry which is preliminary data.</text>
</comment>
<accession>A0A9W9JMK2</accession>
<evidence type="ECO:0000313" key="1">
    <source>
        <dbReference type="EMBL" id="KAJ5199129.1"/>
    </source>
</evidence>
<reference evidence="1" key="1">
    <citation type="submission" date="2022-11" db="EMBL/GenBank/DDBJ databases">
        <authorList>
            <person name="Petersen C."/>
        </authorList>
    </citation>
    <scope>NUCLEOTIDE SEQUENCE</scope>
    <source>
        <strain evidence="1">IBT 16849</strain>
    </source>
</reference>
<dbReference type="Proteomes" id="UP001150879">
    <property type="component" value="Unassembled WGS sequence"/>
</dbReference>
<proteinExistence type="predicted"/>
<dbReference type="AlphaFoldDB" id="A0A9W9JMK2"/>